<dbReference type="Pfam" id="PF07690">
    <property type="entry name" value="MFS_1"/>
    <property type="match status" value="1"/>
</dbReference>
<feature type="transmembrane region" description="Helical" evidence="8">
    <location>
        <begin position="168"/>
        <end position="187"/>
    </location>
</feature>
<dbReference type="GO" id="GO:0005886">
    <property type="term" value="C:plasma membrane"/>
    <property type="evidence" value="ECO:0007669"/>
    <property type="project" value="TreeGrafter"/>
</dbReference>
<feature type="transmembrane region" description="Helical" evidence="8">
    <location>
        <begin position="475"/>
        <end position="495"/>
    </location>
</feature>
<evidence type="ECO:0000313" key="10">
    <source>
        <dbReference type="Proteomes" id="UP000749293"/>
    </source>
</evidence>
<dbReference type="SUPFAM" id="SSF103473">
    <property type="entry name" value="MFS general substrate transporter"/>
    <property type="match status" value="2"/>
</dbReference>
<dbReference type="FunFam" id="1.20.1250.20:FF:000284">
    <property type="entry name" value="Siderophore iron transporter mirB"/>
    <property type="match status" value="1"/>
</dbReference>
<evidence type="ECO:0000256" key="8">
    <source>
        <dbReference type="SAM" id="Phobius"/>
    </source>
</evidence>
<keyword evidence="6 8" id="KW-0472">Membrane</keyword>
<comment type="caution">
    <text evidence="9">The sequence shown here is derived from an EMBL/GenBank/DDBJ whole genome shotgun (WGS) entry which is preliminary data.</text>
</comment>
<reference evidence="9" key="1">
    <citation type="submission" date="2020-03" db="EMBL/GenBank/DDBJ databases">
        <title>Site-based positive gene gene selection in Geosmithia morbida across the United States reveals a broad range of putative effectors and factors for local host and environmental adapation.</title>
        <authorList>
            <person name="Onufrak A."/>
            <person name="Murdoch R.W."/>
            <person name="Gazis R."/>
            <person name="Huff M."/>
            <person name="Staton M."/>
            <person name="Klingeman W."/>
            <person name="Hadziabdic D."/>
        </authorList>
    </citation>
    <scope>NUCLEOTIDE SEQUENCE</scope>
    <source>
        <strain evidence="9">1262</strain>
    </source>
</reference>
<sequence>MKFRGGWLGTKTAAERDGAAVTSGIDATTQPVAAAEGGVVTYGDEKSPSGHPKTGEHASDSDAESERSLQYGVQVAEATLQVWSRNHLIAAYILAIVDANSLASPACSIWCVNFIQAFTSGVSSTLAVYVTSSFAAHSLTATTSIVSSLLAGLIKLPYAKVLDIFGRPIGFLFSFSCLTLGLIMMAACKNVYTYAAAQCFYSVGYNCIDFTITIFIADTSKLRNRAWWIAYSSSPWLITTWVYGPACDSMLKGMGWRWGLGIWAIIFPVVCAPLWVLLYWNQRKAEKAGLVHVPAHGRGILANVYYYLVEFDVVGILLLAAGLALFLLSFSIEPNMGHGWDSPIIICFLVFGPLLVVAFVLWELYAAPVTFFPWYLLKNRTILFTYTMVGSLYMPWYIWDSYFYSLNIVVFNQSVTNATYINNIYTIGSTVCALMMGIVLRYYGRLKWLAVFFGVPLTILGVSLMIHFRHPNMEVSYIVMCQIFVAFGGGCLVICEQMTVMAVSKHQGITAGLAVEGLVASVAGSIGSAIAGAMWQNLFPKYLLQNLPQSSQADFATIYGDITVQSSYPVGSPTRDAINKSYGQAQKLMLITATCLYSITWGSTLMWEDIDVKSMKPRAGLVMM</sequence>
<dbReference type="EMBL" id="JAANYQ010000008">
    <property type="protein sequence ID" value="KAF4122831.1"/>
    <property type="molecule type" value="Genomic_DNA"/>
</dbReference>
<proteinExistence type="inferred from homology"/>
<protein>
    <submittedName>
        <fullName evidence="9">Transporter</fullName>
    </submittedName>
</protein>
<comment type="subcellular location">
    <subcellularLocation>
        <location evidence="1">Membrane</location>
        <topology evidence="1">Multi-pass membrane protein</topology>
    </subcellularLocation>
</comment>
<dbReference type="GO" id="GO:0022857">
    <property type="term" value="F:transmembrane transporter activity"/>
    <property type="evidence" value="ECO:0007669"/>
    <property type="project" value="InterPro"/>
</dbReference>
<keyword evidence="3" id="KW-0813">Transport</keyword>
<dbReference type="PANTHER" id="PTHR23501:SF3">
    <property type="entry name" value="MAJOR FACILITATOR SUPERFAMILY (MFS) PROFILE DOMAIN-CONTAINING PROTEIN"/>
    <property type="match status" value="1"/>
</dbReference>
<dbReference type="Proteomes" id="UP000749293">
    <property type="component" value="Unassembled WGS sequence"/>
</dbReference>
<dbReference type="OrthoDB" id="4078873at2759"/>
<comment type="similarity">
    <text evidence="2">Belongs to the major facilitator superfamily.</text>
</comment>
<dbReference type="InterPro" id="IPR011701">
    <property type="entry name" value="MFS"/>
</dbReference>
<keyword evidence="10" id="KW-1185">Reference proteome</keyword>
<feature type="transmembrane region" description="Helical" evidence="8">
    <location>
        <begin position="419"/>
        <end position="442"/>
    </location>
</feature>
<evidence type="ECO:0000256" key="7">
    <source>
        <dbReference type="SAM" id="MobiDB-lite"/>
    </source>
</evidence>
<dbReference type="RefSeq" id="XP_035321483.1">
    <property type="nucleotide sequence ID" value="XM_035469103.1"/>
</dbReference>
<dbReference type="Gene3D" id="1.20.1250.20">
    <property type="entry name" value="MFS general substrate transporter like domains"/>
    <property type="match status" value="2"/>
</dbReference>
<keyword evidence="5 8" id="KW-1133">Transmembrane helix</keyword>
<feature type="transmembrane region" description="Helical" evidence="8">
    <location>
        <begin position="135"/>
        <end position="156"/>
    </location>
</feature>
<dbReference type="GeneID" id="55973361"/>
<dbReference type="PANTHER" id="PTHR23501">
    <property type="entry name" value="MAJOR FACILITATOR SUPERFAMILY"/>
    <property type="match status" value="1"/>
</dbReference>
<evidence type="ECO:0000256" key="5">
    <source>
        <dbReference type="ARBA" id="ARBA00022989"/>
    </source>
</evidence>
<feature type="compositionally biased region" description="Basic and acidic residues" evidence="7">
    <location>
        <begin position="43"/>
        <end position="63"/>
    </location>
</feature>
<feature type="transmembrane region" description="Helical" evidence="8">
    <location>
        <begin position="588"/>
        <end position="607"/>
    </location>
</feature>
<evidence type="ECO:0000256" key="2">
    <source>
        <dbReference type="ARBA" id="ARBA00008335"/>
    </source>
</evidence>
<organism evidence="9 10">
    <name type="scientific">Geosmithia morbida</name>
    <dbReference type="NCBI Taxonomy" id="1094350"/>
    <lineage>
        <taxon>Eukaryota</taxon>
        <taxon>Fungi</taxon>
        <taxon>Dikarya</taxon>
        <taxon>Ascomycota</taxon>
        <taxon>Pezizomycotina</taxon>
        <taxon>Sordariomycetes</taxon>
        <taxon>Hypocreomycetidae</taxon>
        <taxon>Hypocreales</taxon>
        <taxon>Bionectriaceae</taxon>
        <taxon>Geosmithia</taxon>
    </lineage>
</organism>
<dbReference type="AlphaFoldDB" id="A0A9P4YW65"/>
<feature type="transmembrane region" description="Helical" evidence="8">
    <location>
        <begin position="304"/>
        <end position="330"/>
    </location>
</feature>
<evidence type="ECO:0000256" key="1">
    <source>
        <dbReference type="ARBA" id="ARBA00004141"/>
    </source>
</evidence>
<accession>A0A9P4YW65</accession>
<feature type="transmembrane region" description="Helical" evidence="8">
    <location>
        <begin position="228"/>
        <end position="246"/>
    </location>
</feature>
<evidence type="ECO:0000256" key="3">
    <source>
        <dbReference type="ARBA" id="ARBA00022448"/>
    </source>
</evidence>
<feature type="transmembrane region" description="Helical" evidence="8">
    <location>
        <begin position="449"/>
        <end position="469"/>
    </location>
</feature>
<gene>
    <name evidence="9" type="ORF">GMORB2_7138</name>
</gene>
<feature type="transmembrane region" description="Helical" evidence="8">
    <location>
        <begin position="342"/>
        <end position="362"/>
    </location>
</feature>
<evidence type="ECO:0000256" key="6">
    <source>
        <dbReference type="ARBA" id="ARBA00023136"/>
    </source>
</evidence>
<evidence type="ECO:0000256" key="4">
    <source>
        <dbReference type="ARBA" id="ARBA00022692"/>
    </source>
</evidence>
<feature type="transmembrane region" description="Helical" evidence="8">
    <location>
        <begin position="382"/>
        <end position="399"/>
    </location>
</feature>
<keyword evidence="4 8" id="KW-0812">Transmembrane</keyword>
<feature type="transmembrane region" description="Helical" evidence="8">
    <location>
        <begin position="258"/>
        <end position="280"/>
    </location>
</feature>
<feature type="region of interest" description="Disordered" evidence="7">
    <location>
        <begin position="1"/>
        <end position="63"/>
    </location>
</feature>
<dbReference type="InterPro" id="IPR036259">
    <property type="entry name" value="MFS_trans_sf"/>
</dbReference>
<evidence type="ECO:0000313" key="9">
    <source>
        <dbReference type="EMBL" id="KAF4122831.1"/>
    </source>
</evidence>
<name>A0A9P4YW65_9HYPO</name>